<keyword evidence="6 7" id="KW-0961">Cell wall biogenesis/degradation</keyword>
<feature type="site" description="Important for catalytic activity" evidence="7">
    <location>
        <position position="259"/>
    </location>
</feature>
<feature type="transmembrane region" description="Helical" evidence="7">
    <location>
        <begin position="27"/>
        <end position="47"/>
    </location>
</feature>
<keyword evidence="9" id="KW-1185">Reference proteome</keyword>
<evidence type="ECO:0000256" key="3">
    <source>
        <dbReference type="ARBA" id="ARBA00022989"/>
    </source>
</evidence>
<dbReference type="Proteomes" id="UP001597040">
    <property type="component" value="Unassembled WGS sequence"/>
</dbReference>
<comment type="function">
    <text evidence="7">Functions as a peptidoglycan terminase that cleaves nascent peptidoglycan strands endolytically to terminate their elongation.</text>
</comment>
<dbReference type="Pfam" id="PF02618">
    <property type="entry name" value="YceG"/>
    <property type="match status" value="1"/>
</dbReference>
<organism evidence="8 9">
    <name type="scientific">Virgibacillus byunsanensis</name>
    <dbReference type="NCBI Taxonomy" id="570945"/>
    <lineage>
        <taxon>Bacteria</taxon>
        <taxon>Bacillati</taxon>
        <taxon>Bacillota</taxon>
        <taxon>Bacilli</taxon>
        <taxon>Bacillales</taxon>
        <taxon>Bacillaceae</taxon>
        <taxon>Virgibacillus</taxon>
    </lineage>
</organism>
<evidence type="ECO:0000256" key="7">
    <source>
        <dbReference type="HAMAP-Rule" id="MF_02065"/>
    </source>
</evidence>
<name>A0ABW3LM64_9BACI</name>
<dbReference type="EC" id="4.2.2.29" evidence="7"/>
<evidence type="ECO:0000256" key="5">
    <source>
        <dbReference type="ARBA" id="ARBA00023239"/>
    </source>
</evidence>
<protein>
    <recommendedName>
        <fullName evidence="7">Endolytic murein transglycosylase</fullName>
        <ecNumber evidence="7">4.2.2.29</ecNumber>
    </recommendedName>
    <alternativeName>
        <fullName evidence="7">Peptidoglycan lytic transglycosylase</fullName>
    </alternativeName>
    <alternativeName>
        <fullName evidence="7">Peptidoglycan polymerization terminase</fullName>
    </alternativeName>
</protein>
<reference evidence="9" key="1">
    <citation type="journal article" date="2019" name="Int. J. Syst. Evol. Microbiol.">
        <title>The Global Catalogue of Microorganisms (GCM) 10K type strain sequencing project: providing services to taxonomists for standard genome sequencing and annotation.</title>
        <authorList>
            <consortium name="The Broad Institute Genomics Platform"/>
            <consortium name="The Broad Institute Genome Sequencing Center for Infectious Disease"/>
            <person name="Wu L."/>
            <person name="Ma J."/>
        </authorList>
    </citation>
    <scope>NUCLEOTIDE SEQUENCE [LARGE SCALE GENOMIC DNA]</scope>
    <source>
        <strain evidence="9">CCUG 56754</strain>
    </source>
</reference>
<sequence>MSKKKKFGNYKENQISRSEEARTVRRIVAIILISLILILVVGGISGYKYIKSALEPVDPTSEEDINVEIPMGSSSSDIGSILEEEGVIKDARVFRFYTKFKNESDFQAGEYTFTSSLSIDEVIESLKNGKVLQDPVYTITIPEGLTVDQMAGIFAEKLPIEKEDFIDRVNELEYVETLIDYYPSILSEDILSADIKTPLEGYLFAATYDIYEEEPSIDAIVEMMLNQTEAVLSSYMDNISAQELTVHEAVTMASLVEKEAGSEEQRKSIAGVFYNRLEIGMPLQTDPTVLYALGEHKDKVLLEDLEIESPYNTYHVASLPIGPIANFGESSLVATINPEQSDYIYFLHDEEGNIHYSETLQEHNQLKNQHIN</sequence>
<keyword evidence="2 7" id="KW-0812">Transmembrane</keyword>
<comment type="caution">
    <text evidence="8">The sequence shown here is derived from an EMBL/GenBank/DDBJ whole genome shotgun (WGS) entry which is preliminary data.</text>
</comment>
<dbReference type="EMBL" id="JBHTKJ010000021">
    <property type="protein sequence ID" value="MFD1038569.1"/>
    <property type="molecule type" value="Genomic_DNA"/>
</dbReference>
<evidence type="ECO:0000313" key="9">
    <source>
        <dbReference type="Proteomes" id="UP001597040"/>
    </source>
</evidence>
<dbReference type="PANTHER" id="PTHR30518:SF2">
    <property type="entry name" value="ENDOLYTIC MUREIN TRANSGLYCOSYLASE"/>
    <property type="match status" value="1"/>
</dbReference>
<accession>A0ABW3LM64</accession>
<evidence type="ECO:0000256" key="6">
    <source>
        <dbReference type="ARBA" id="ARBA00023316"/>
    </source>
</evidence>
<keyword evidence="1 7" id="KW-1003">Cell membrane</keyword>
<evidence type="ECO:0000256" key="1">
    <source>
        <dbReference type="ARBA" id="ARBA00022475"/>
    </source>
</evidence>
<dbReference type="InterPro" id="IPR003770">
    <property type="entry name" value="MLTG-like"/>
</dbReference>
<dbReference type="NCBIfam" id="TIGR00247">
    <property type="entry name" value="endolytic transglycosylase MltG"/>
    <property type="match status" value="1"/>
</dbReference>
<evidence type="ECO:0000256" key="4">
    <source>
        <dbReference type="ARBA" id="ARBA00023136"/>
    </source>
</evidence>
<proteinExistence type="inferred from homology"/>
<keyword evidence="5 7" id="KW-0456">Lyase</keyword>
<gene>
    <name evidence="7 8" type="primary">mltG</name>
    <name evidence="8" type="ORF">ACFQ3N_09205</name>
</gene>
<keyword evidence="3 7" id="KW-1133">Transmembrane helix</keyword>
<comment type="similarity">
    <text evidence="7">Belongs to the transglycosylase MltG family.</text>
</comment>
<comment type="catalytic activity">
    <reaction evidence="7">
        <text>a peptidoglycan chain = a peptidoglycan chain with N-acetyl-1,6-anhydromuramyl-[peptide] at the reducing end + a peptidoglycan chain with N-acetylglucosamine at the non-reducing end.</text>
        <dbReference type="EC" id="4.2.2.29"/>
    </reaction>
</comment>
<comment type="subcellular location">
    <subcellularLocation>
        <location evidence="7">Cell membrane</location>
        <topology evidence="7">Single-pass membrane protein</topology>
    </subcellularLocation>
</comment>
<evidence type="ECO:0000313" key="8">
    <source>
        <dbReference type="EMBL" id="MFD1038569.1"/>
    </source>
</evidence>
<dbReference type="RefSeq" id="WP_390361666.1">
    <property type="nucleotide sequence ID" value="NZ_JBHTKJ010000021.1"/>
</dbReference>
<keyword evidence="4 7" id="KW-0472">Membrane</keyword>
<dbReference type="CDD" id="cd08010">
    <property type="entry name" value="MltG_like"/>
    <property type="match status" value="1"/>
</dbReference>
<dbReference type="PANTHER" id="PTHR30518">
    <property type="entry name" value="ENDOLYTIC MUREIN TRANSGLYCOSYLASE"/>
    <property type="match status" value="1"/>
</dbReference>
<dbReference type="HAMAP" id="MF_02065">
    <property type="entry name" value="MltG"/>
    <property type="match status" value="1"/>
</dbReference>
<evidence type="ECO:0000256" key="2">
    <source>
        <dbReference type="ARBA" id="ARBA00022692"/>
    </source>
</evidence>
<dbReference type="Gene3D" id="3.30.1490.480">
    <property type="entry name" value="Endolytic murein transglycosylase"/>
    <property type="match status" value="1"/>
</dbReference>